<feature type="transmembrane region" description="Helical" evidence="1">
    <location>
        <begin position="32"/>
        <end position="57"/>
    </location>
</feature>
<evidence type="ECO:0000313" key="2">
    <source>
        <dbReference type="EMBL" id="GET41490.1"/>
    </source>
</evidence>
<name>A0AAV3XKC5_9CYAN</name>
<gene>
    <name evidence="2" type="ORF">MiSe_63020</name>
</gene>
<proteinExistence type="predicted"/>
<keyword evidence="1" id="KW-0812">Transmembrane</keyword>
<keyword evidence="1" id="KW-0472">Membrane</keyword>
<comment type="caution">
    <text evidence="2">The sequence shown here is derived from an EMBL/GenBank/DDBJ whole genome shotgun (WGS) entry which is preliminary data.</text>
</comment>
<sequence length="97" mass="10912">MRDELLGVVELELEDVVFLELEEALEIVGRGFTVGVGGFMGGVLELIFACPFTVVLLPNLTRLGLFNVEPIRRVEVLPLEDTARARTALRPWQVRQY</sequence>
<dbReference type="AlphaFoldDB" id="A0AAV3XKC5"/>
<dbReference type="Proteomes" id="UP001050975">
    <property type="component" value="Unassembled WGS sequence"/>
</dbReference>
<organism evidence="2 3">
    <name type="scientific">Microseira wollei NIES-4236</name>
    <dbReference type="NCBI Taxonomy" id="2530354"/>
    <lineage>
        <taxon>Bacteria</taxon>
        <taxon>Bacillati</taxon>
        <taxon>Cyanobacteriota</taxon>
        <taxon>Cyanophyceae</taxon>
        <taxon>Oscillatoriophycideae</taxon>
        <taxon>Aerosakkonematales</taxon>
        <taxon>Aerosakkonemataceae</taxon>
        <taxon>Microseira</taxon>
    </lineage>
</organism>
<protein>
    <recommendedName>
        <fullName evidence="4">PRC-barrel domain-containing protein</fullName>
    </recommendedName>
</protein>
<accession>A0AAV3XKC5</accession>
<dbReference type="EMBL" id="BLAY01000124">
    <property type="protein sequence ID" value="GET41490.1"/>
    <property type="molecule type" value="Genomic_DNA"/>
</dbReference>
<reference evidence="2" key="1">
    <citation type="submission" date="2019-10" db="EMBL/GenBank/DDBJ databases">
        <title>Draft genome sequece of Microseira wollei NIES-4236.</title>
        <authorList>
            <person name="Yamaguchi H."/>
            <person name="Suzuki S."/>
            <person name="Kawachi M."/>
        </authorList>
    </citation>
    <scope>NUCLEOTIDE SEQUENCE</scope>
    <source>
        <strain evidence="2">NIES-4236</strain>
    </source>
</reference>
<keyword evidence="1" id="KW-1133">Transmembrane helix</keyword>
<keyword evidence="3" id="KW-1185">Reference proteome</keyword>
<evidence type="ECO:0000313" key="3">
    <source>
        <dbReference type="Proteomes" id="UP001050975"/>
    </source>
</evidence>
<evidence type="ECO:0000256" key="1">
    <source>
        <dbReference type="SAM" id="Phobius"/>
    </source>
</evidence>
<evidence type="ECO:0008006" key="4">
    <source>
        <dbReference type="Google" id="ProtNLM"/>
    </source>
</evidence>